<accession>D0LX03</accession>
<keyword evidence="2" id="KW-1185">Reference proteome</keyword>
<evidence type="ECO:0008006" key="3">
    <source>
        <dbReference type="Google" id="ProtNLM"/>
    </source>
</evidence>
<dbReference type="HOGENOM" id="CLU_1069210_0_0_7"/>
<dbReference type="Gene3D" id="3.60.15.10">
    <property type="entry name" value="Ribonuclease Z/Hydroxyacylglutathione hydrolase-like"/>
    <property type="match status" value="1"/>
</dbReference>
<dbReference type="OrthoDB" id="7402742at2"/>
<dbReference type="Proteomes" id="UP000001880">
    <property type="component" value="Chromosome"/>
</dbReference>
<evidence type="ECO:0000313" key="2">
    <source>
        <dbReference type="Proteomes" id="UP000001880"/>
    </source>
</evidence>
<gene>
    <name evidence="1" type="ordered locus">Hoch_1700</name>
</gene>
<name>D0LX03_HALO1</name>
<dbReference type="RefSeq" id="WP_012826858.1">
    <property type="nucleotide sequence ID" value="NC_013440.1"/>
</dbReference>
<organism evidence="1 2">
    <name type="scientific">Haliangium ochraceum (strain DSM 14365 / JCM 11303 / SMP-2)</name>
    <dbReference type="NCBI Taxonomy" id="502025"/>
    <lineage>
        <taxon>Bacteria</taxon>
        <taxon>Pseudomonadati</taxon>
        <taxon>Myxococcota</taxon>
        <taxon>Polyangia</taxon>
        <taxon>Haliangiales</taxon>
        <taxon>Kofleriaceae</taxon>
        <taxon>Haliangium</taxon>
    </lineage>
</organism>
<evidence type="ECO:0000313" key="1">
    <source>
        <dbReference type="EMBL" id="ACY14250.1"/>
    </source>
</evidence>
<dbReference type="eggNOG" id="ENOG502Z91N">
    <property type="taxonomic scope" value="Bacteria"/>
</dbReference>
<sequence>MSADTLPSTLPAQVIEVADGFWNIRGSFKIAGIIDIGTHASLVRRGNGSFVLLDACDFSAEVQQWIAALTGDGAELEAVLHLHPFHTLHVASAHERFPKATLFGTSRHHAKLASLPWDERRIEDAAAQELFSDDFTFTVPRGVDFVSSDENVHFSSVLALHRATRTLHVDDTLMYMRLPLLLRWLTRDMIRFHPTLAKVLEPRPDAAAEFRAWAQELIALCREAENLCAAHTRVLLGRDNRGASIAERVEGALAKAEGKLRAHESAQAAA</sequence>
<protein>
    <recommendedName>
        <fullName evidence="3">MBL fold metallo-hydrolase</fullName>
    </recommendedName>
</protein>
<dbReference type="SUPFAM" id="SSF56281">
    <property type="entry name" value="Metallo-hydrolase/oxidoreductase"/>
    <property type="match status" value="1"/>
</dbReference>
<dbReference type="KEGG" id="hoh:Hoch_1700"/>
<dbReference type="InterPro" id="IPR036866">
    <property type="entry name" value="RibonucZ/Hydroxyglut_hydro"/>
</dbReference>
<reference evidence="1 2" key="1">
    <citation type="journal article" date="2010" name="Stand. Genomic Sci.">
        <title>Complete genome sequence of Haliangium ochraceum type strain (SMP-2).</title>
        <authorList>
            <consortium name="US DOE Joint Genome Institute (JGI-PGF)"/>
            <person name="Ivanova N."/>
            <person name="Daum C."/>
            <person name="Lang E."/>
            <person name="Abt B."/>
            <person name="Kopitz M."/>
            <person name="Saunders E."/>
            <person name="Lapidus A."/>
            <person name="Lucas S."/>
            <person name="Glavina Del Rio T."/>
            <person name="Nolan M."/>
            <person name="Tice H."/>
            <person name="Copeland A."/>
            <person name="Cheng J.F."/>
            <person name="Chen F."/>
            <person name="Bruce D."/>
            <person name="Goodwin L."/>
            <person name="Pitluck S."/>
            <person name="Mavromatis K."/>
            <person name="Pati A."/>
            <person name="Mikhailova N."/>
            <person name="Chen A."/>
            <person name="Palaniappan K."/>
            <person name="Land M."/>
            <person name="Hauser L."/>
            <person name="Chang Y.J."/>
            <person name="Jeffries C.D."/>
            <person name="Detter J.C."/>
            <person name="Brettin T."/>
            <person name="Rohde M."/>
            <person name="Goker M."/>
            <person name="Bristow J."/>
            <person name="Markowitz V."/>
            <person name="Eisen J.A."/>
            <person name="Hugenholtz P."/>
            <person name="Kyrpides N.C."/>
            <person name="Klenk H.P."/>
        </authorList>
    </citation>
    <scope>NUCLEOTIDE SEQUENCE [LARGE SCALE GENOMIC DNA]</scope>
    <source>
        <strain evidence="2">DSM 14365 / CIP 107738 / JCM 11303 / AJ 13395 / SMP-2</strain>
    </source>
</reference>
<proteinExistence type="predicted"/>
<dbReference type="EMBL" id="CP001804">
    <property type="protein sequence ID" value="ACY14250.1"/>
    <property type="molecule type" value="Genomic_DNA"/>
</dbReference>
<dbReference type="AlphaFoldDB" id="D0LX03"/>